<dbReference type="InterPro" id="IPR032675">
    <property type="entry name" value="LRR_dom_sf"/>
</dbReference>
<organism evidence="1 2">
    <name type="scientific">Vitis rotundifolia</name>
    <name type="common">Muscadine grape</name>
    <dbReference type="NCBI Taxonomy" id="103349"/>
    <lineage>
        <taxon>Eukaryota</taxon>
        <taxon>Viridiplantae</taxon>
        <taxon>Streptophyta</taxon>
        <taxon>Embryophyta</taxon>
        <taxon>Tracheophyta</taxon>
        <taxon>Spermatophyta</taxon>
        <taxon>Magnoliopsida</taxon>
        <taxon>eudicotyledons</taxon>
        <taxon>Gunneridae</taxon>
        <taxon>Pentapetalae</taxon>
        <taxon>rosids</taxon>
        <taxon>Vitales</taxon>
        <taxon>Vitaceae</taxon>
        <taxon>Viteae</taxon>
        <taxon>Vitis</taxon>
    </lineage>
</organism>
<accession>A0AA39DG30</accession>
<gene>
    <name evidence="1" type="ORF">PVL29_018330</name>
</gene>
<evidence type="ECO:0000313" key="1">
    <source>
        <dbReference type="EMBL" id="KAJ9682390.1"/>
    </source>
</evidence>
<comment type="caution">
    <text evidence="1">The sequence shown here is derived from an EMBL/GenBank/DDBJ whole genome shotgun (WGS) entry which is preliminary data.</text>
</comment>
<evidence type="ECO:0000313" key="2">
    <source>
        <dbReference type="Proteomes" id="UP001168098"/>
    </source>
</evidence>
<keyword evidence="2" id="KW-1185">Reference proteome</keyword>
<proteinExistence type="predicted"/>
<dbReference type="Proteomes" id="UP001168098">
    <property type="component" value="Unassembled WGS sequence"/>
</dbReference>
<reference evidence="1 2" key="1">
    <citation type="journal article" date="2023" name="BMC Biotechnol.">
        <title>Vitis rotundifolia cv Carlos genome sequencing.</title>
        <authorList>
            <person name="Huff M."/>
            <person name="Hulse-Kemp A."/>
            <person name="Scheffler B."/>
            <person name="Youngblood R."/>
            <person name="Simpson S."/>
            <person name="Babiker E."/>
            <person name="Staton M."/>
        </authorList>
    </citation>
    <scope>NUCLEOTIDE SEQUENCE [LARGE SCALE GENOMIC DNA]</scope>
    <source>
        <tissue evidence="1">Leaf</tissue>
    </source>
</reference>
<dbReference type="Gene3D" id="3.80.10.10">
    <property type="entry name" value="Ribonuclease Inhibitor"/>
    <property type="match status" value="1"/>
</dbReference>
<name>A0AA39DG30_VITRO</name>
<protein>
    <submittedName>
        <fullName evidence="1">Uncharacterized protein</fullName>
    </submittedName>
</protein>
<dbReference type="AlphaFoldDB" id="A0AA39DG30"/>
<sequence>MVTNSSSSTQSLCNNNQSSVLLEFKQSFLIGQHAFDDASAYPKLQVCDKDTGHMIGLNLGSSCLYGSINVSSVFFCGTCIFKGLISSMIISITLRSILELCSSQISWELLALSKLVVLDLSQNPLKCQ</sequence>
<dbReference type="EMBL" id="JARBHA010000014">
    <property type="protein sequence ID" value="KAJ9682390.1"/>
    <property type="molecule type" value="Genomic_DNA"/>
</dbReference>